<feature type="transmembrane region" description="Helical" evidence="9">
    <location>
        <begin position="130"/>
        <end position="150"/>
    </location>
</feature>
<evidence type="ECO:0000256" key="8">
    <source>
        <dbReference type="SAM" id="MobiDB-lite"/>
    </source>
</evidence>
<evidence type="ECO:0000256" key="4">
    <source>
        <dbReference type="ARBA" id="ARBA00022989"/>
    </source>
</evidence>
<accession>A0ABY6KAK9</accession>
<evidence type="ECO:0000256" key="5">
    <source>
        <dbReference type="ARBA" id="ARBA00023136"/>
    </source>
</evidence>
<keyword evidence="11" id="KW-1185">Reference proteome</keyword>
<organism evidence="10 11">
    <name type="scientific">Cordylochernes scorpioides</name>
    <dbReference type="NCBI Taxonomy" id="51811"/>
    <lineage>
        <taxon>Eukaryota</taxon>
        <taxon>Metazoa</taxon>
        <taxon>Ecdysozoa</taxon>
        <taxon>Arthropoda</taxon>
        <taxon>Chelicerata</taxon>
        <taxon>Arachnida</taxon>
        <taxon>Pseudoscorpiones</taxon>
        <taxon>Cheliferoidea</taxon>
        <taxon>Chernetidae</taxon>
        <taxon>Cordylochernes</taxon>
    </lineage>
</organism>
<evidence type="ECO:0000256" key="3">
    <source>
        <dbReference type="ARBA" id="ARBA00022692"/>
    </source>
</evidence>
<sequence length="503" mass="56679">MSLWTGDIHLPPYKPSATDADSVYSEQSRRTAGRKPRDEVIEVQILSQDDNWGENTTAVSASDGPSGEDISSGGPAKQSLAFRCQMWVGPGVAGVLCAASILSPVAMAALPRVGLLEWPRLQRCGPECDGLLIGLAFKLIVLAASSWALFFRRPRTSLPRIFILRALLMVLLFVFIFSYWLFYVVRVVERRLDELSYHSIVLFAVSLADSLLFIYFLAVVVLEVRHLEKQYFVKVVRSPDGESRCYNMGELSIQRAAAWVLERYYRDFSIYNPYLETLPSRHRRHNNKAPGYKVYEVDGVPPTANGHPPSRAPSTRAGDSHNERFYEEHEYERRVQKRRARLVTAAEEAFTHIKRLQGEQGPAIPLDPTEAAQAIFPSMARALQKFLRLTRQQPRHTMQSIVEHLATCLSHGLSPRAFLEKFLVARPVLQNDKELQPGLQTWALVCDTLVSRPVTPGCLFLLRQHDVSLLVTVHRLPHLNITEEVADPGSGKFVLRLNSETSV</sequence>
<feature type="transmembrane region" description="Helical" evidence="9">
    <location>
        <begin position="197"/>
        <end position="222"/>
    </location>
</feature>
<proteinExistence type="inferred from homology"/>
<evidence type="ECO:0000313" key="10">
    <source>
        <dbReference type="EMBL" id="UYV65527.1"/>
    </source>
</evidence>
<protein>
    <recommendedName>
        <fullName evidence="7">Vang-like protein</fullName>
    </recommendedName>
</protein>
<dbReference type="PIRSF" id="PIRSF007991">
    <property type="entry name" value="Strabismus"/>
    <property type="match status" value="1"/>
</dbReference>
<feature type="region of interest" description="Disordered" evidence="8">
    <location>
        <begin position="54"/>
        <end position="74"/>
    </location>
</feature>
<evidence type="ECO:0000256" key="6">
    <source>
        <dbReference type="ARBA" id="ARBA00025718"/>
    </source>
</evidence>
<evidence type="ECO:0000256" key="1">
    <source>
        <dbReference type="ARBA" id="ARBA00004651"/>
    </source>
</evidence>
<dbReference type="PANTHER" id="PTHR20886">
    <property type="entry name" value="VANG-LIKE PROTEIN"/>
    <property type="match status" value="1"/>
</dbReference>
<dbReference type="InterPro" id="IPR009539">
    <property type="entry name" value="VANGL"/>
</dbReference>
<keyword evidence="2 7" id="KW-1003">Cell membrane</keyword>
<dbReference type="EMBL" id="CP092865">
    <property type="protein sequence ID" value="UYV65527.1"/>
    <property type="molecule type" value="Genomic_DNA"/>
</dbReference>
<evidence type="ECO:0000256" key="7">
    <source>
        <dbReference type="PIRNR" id="PIRNR007991"/>
    </source>
</evidence>
<feature type="transmembrane region" description="Helical" evidence="9">
    <location>
        <begin position="87"/>
        <end position="110"/>
    </location>
</feature>
<keyword evidence="3 9" id="KW-0812">Transmembrane</keyword>
<feature type="transmembrane region" description="Helical" evidence="9">
    <location>
        <begin position="162"/>
        <end position="185"/>
    </location>
</feature>
<evidence type="ECO:0000256" key="9">
    <source>
        <dbReference type="SAM" id="Phobius"/>
    </source>
</evidence>
<evidence type="ECO:0000313" key="11">
    <source>
        <dbReference type="Proteomes" id="UP001235939"/>
    </source>
</evidence>
<gene>
    <name evidence="10" type="ORF">LAZ67_3004595</name>
</gene>
<feature type="region of interest" description="Disordered" evidence="8">
    <location>
        <begin position="300"/>
        <end position="320"/>
    </location>
</feature>
<evidence type="ECO:0000256" key="2">
    <source>
        <dbReference type="ARBA" id="ARBA00022475"/>
    </source>
</evidence>
<comment type="subcellular location">
    <subcellularLocation>
        <location evidence="1">Cell membrane</location>
        <topology evidence="1">Multi-pass membrane protein</topology>
    </subcellularLocation>
</comment>
<dbReference type="Proteomes" id="UP001235939">
    <property type="component" value="Chromosome 03"/>
</dbReference>
<keyword evidence="5 7" id="KW-0472">Membrane</keyword>
<reference evidence="10 11" key="1">
    <citation type="submission" date="2022-01" db="EMBL/GenBank/DDBJ databases">
        <title>A chromosomal length assembly of Cordylochernes scorpioides.</title>
        <authorList>
            <person name="Zeh D."/>
            <person name="Zeh J."/>
        </authorList>
    </citation>
    <scope>NUCLEOTIDE SEQUENCE [LARGE SCALE GENOMIC DNA]</scope>
    <source>
        <strain evidence="10">IN4F17</strain>
        <tissue evidence="10">Whole Body</tissue>
    </source>
</reference>
<dbReference type="Pfam" id="PF06638">
    <property type="entry name" value="Strabismus"/>
    <property type="match status" value="1"/>
</dbReference>
<name>A0ABY6KAK9_9ARAC</name>
<feature type="region of interest" description="Disordered" evidence="8">
    <location>
        <begin position="1"/>
        <end position="38"/>
    </location>
</feature>
<keyword evidence="4 9" id="KW-1133">Transmembrane helix</keyword>
<comment type="similarity">
    <text evidence="6 7">Belongs to the Vang family.</text>
</comment>